<comment type="caution">
    <text evidence="1">The sequence shown here is derived from an EMBL/GenBank/DDBJ whole genome shotgun (WGS) entry which is preliminary data.</text>
</comment>
<dbReference type="InterPro" id="IPR016024">
    <property type="entry name" value="ARM-type_fold"/>
</dbReference>
<dbReference type="SUPFAM" id="SSF48371">
    <property type="entry name" value="ARM repeat"/>
    <property type="match status" value="1"/>
</dbReference>
<gene>
    <name evidence="1" type="ORF">GAYE_SCF39G5344</name>
</gene>
<dbReference type="EMBL" id="JANCYU010000051">
    <property type="protein sequence ID" value="KAK4527422.1"/>
    <property type="molecule type" value="Genomic_DNA"/>
</dbReference>
<dbReference type="AlphaFoldDB" id="A0AAV9IJ01"/>
<organism evidence="1 2">
    <name type="scientific">Galdieria yellowstonensis</name>
    <dbReference type="NCBI Taxonomy" id="3028027"/>
    <lineage>
        <taxon>Eukaryota</taxon>
        <taxon>Rhodophyta</taxon>
        <taxon>Bangiophyceae</taxon>
        <taxon>Galdieriales</taxon>
        <taxon>Galdieriaceae</taxon>
        <taxon>Galdieria</taxon>
    </lineage>
</organism>
<evidence type="ECO:0000313" key="2">
    <source>
        <dbReference type="Proteomes" id="UP001300502"/>
    </source>
</evidence>
<sequence>MDTTKLLCDYCNKQIDNTIWNIFQENEDLRDLRSYTCLFQTYEQAEDSQLCKALIHLCELLETDTCDEISDIPFQSLERLVSDQRRSRCTIVHAFQLCFKKINIECGSRCKEKREFFEKYWNNVKEIIVSMIQRKDSLPSPSQREELIELIVEALKCNVDKDGYTTLLNCFSVSSMPTRRILLEKIRQIDLNCNFVASLIEKIFHVIQELIGEQDMDELFLFNLTSDDDGTCSNSAMLHACFRFMIDTLVNIENPQELVQDKLAFVANGLTPHLRESYDGPNQLMMNTFADWMAQLIGTIFERLQLETLAPFDCSEPVQELIIRAALSPLPLTATELNVQAFHYWLYLLSNNFSDNLFSMNIVDTSTGASVNAFVAAFDVACNDVDHRVRIAALKVVMQALVLRNRPKEVVPVVVDNTTSILEYSTCRNDLLKNIISTSVAWPNSADELATSFACLALTFALICNEECREAIIDNYSSGNQMFFHRLLDFVQREIPDNIIQHLLYLISACLTFSESCRKVLTDRMQCLNKILDLATSENTSLTRGLAYVVVSFFLGSGCQDSTLTEYETKLRSYKVQFRRDLMYCLDKGENTSSSCCPLGTFRNLLSSHHSSSSLSSCFDVIREHWSHLFRNALITLETVPLQFAKFSETVSSSDFSSIGNAFSWTGQDWNGFPDKNASMSSSLSTSPRETRSESLIDSFVDSMKNVYSEQHIVALEQLHDLPTTAAMKEATEEDARNSFLDDTDMKTDLSSTQISNEKFDELCARLETVAKCMEEASIIRSQQRITASTAVGIESEQKGTNHKYSRRRQVVFHDIFSLPEGDCNSTEQPCSNELLLASLENVQWNEMQMATTVEDYVEMCLDEMEQWYESSVRRLNSHFQKLSALEGRVGKATEVLALSHFQYEEEELSLEKHKGKSFRGTVSQPMTSYESNFLEERRKRDGQVANDMYLNLKHFVDGEFQRWCNYLQDEVQSRMSENAEILGHLQMQIYNMKRTCSEQNQLEMLLTLLLRHKTEEWQDRKEEFVVDIEELDWIHQKLSGQQRPLVALVSLCVFLREYLDIARKELQESNEYVFYLQNETKSMKDVEPRDLAQRRIKQLILQKDKLYSLLDEFGRRWHQHLVKEFPEDEFPWVVTTKEESSMFTRDRKNPHYSLDQDDNLLLLNGDTASFCNNAKQHEKLLLRALKVNNSRIEKLVKLSLQRGGVVARNEVTASQQRIVSSDYRKLQKEHKILLAALAELHREYRYLASE</sequence>
<protein>
    <submittedName>
        <fullName evidence="1">Uncharacterized protein</fullName>
    </submittedName>
</protein>
<reference evidence="1 2" key="1">
    <citation type="submission" date="2022-07" db="EMBL/GenBank/DDBJ databases">
        <title>Genome-wide signatures of adaptation to extreme environments.</title>
        <authorList>
            <person name="Cho C.H."/>
            <person name="Yoon H.S."/>
        </authorList>
    </citation>
    <scope>NUCLEOTIDE SEQUENCE [LARGE SCALE GENOMIC DNA]</scope>
    <source>
        <strain evidence="1 2">108.79 E11</strain>
    </source>
</reference>
<name>A0AAV9IJ01_9RHOD</name>
<accession>A0AAV9IJ01</accession>
<dbReference type="Proteomes" id="UP001300502">
    <property type="component" value="Unassembled WGS sequence"/>
</dbReference>
<keyword evidence="2" id="KW-1185">Reference proteome</keyword>
<evidence type="ECO:0000313" key="1">
    <source>
        <dbReference type="EMBL" id="KAK4527422.1"/>
    </source>
</evidence>
<proteinExistence type="predicted"/>